<organism evidence="6 7">
    <name type="scientific">Taenia crassiceps</name>
    <dbReference type="NCBI Taxonomy" id="6207"/>
    <lineage>
        <taxon>Eukaryota</taxon>
        <taxon>Metazoa</taxon>
        <taxon>Spiralia</taxon>
        <taxon>Lophotrochozoa</taxon>
        <taxon>Platyhelminthes</taxon>
        <taxon>Cestoda</taxon>
        <taxon>Eucestoda</taxon>
        <taxon>Cyclophyllidea</taxon>
        <taxon>Taeniidae</taxon>
        <taxon>Taenia</taxon>
    </lineage>
</organism>
<name>A0ABR4QC69_9CEST</name>
<dbReference type="Pfam" id="PF04153">
    <property type="entry name" value="NOT2_3_5_C"/>
    <property type="match status" value="1"/>
</dbReference>
<evidence type="ECO:0000313" key="6">
    <source>
        <dbReference type="EMBL" id="KAL5106928.1"/>
    </source>
</evidence>
<feature type="region of interest" description="Disordered" evidence="4">
    <location>
        <begin position="50"/>
        <end position="146"/>
    </location>
</feature>
<dbReference type="InterPro" id="IPR038635">
    <property type="entry name" value="CCR4-NOT_su2/3/5_C_sf"/>
</dbReference>
<feature type="compositionally biased region" description="Polar residues" evidence="4">
    <location>
        <begin position="50"/>
        <end position="74"/>
    </location>
</feature>
<dbReference type="Gene3D" id="2.30.30.1020">
    <property type="entry name" value="CCR4-NOT complex subunit 2/3/5, C-terminal domain"/>
    <property type="match status" value="2"/>
</dbReference>
<dbReference type="InterPro" id="IPR040168">
    <property type="entry name" value="Not2/3/5"/>
</dbReference>
<feature type="compositionally biased region" description="Low complexity" evidence="4">
    <location>
        <begin position="122"/>
        <end position="145"/>
    </location>
</feature>
<evidence type="ECO:0000256" key="1">
    <source>
        <dbReference type="ARBA" id="ARBA00007682"/>
    </source>
</evidence>
<dbReference type="EMBL" id="JAKROA010000005">
    <property type="protein sequence ID" value="KAL5106928.1"/>
    <property type="molecule type" value="Genomic_DNA"/>
</dbReference>
<feature type="domain" description="NOT2/NOT3/NOT5 C-terminal" evidence="5">
    <location>
        <begin position="458"/>
        <end position="583"/>
    </location>
</feature>
<comment type="similarity">
    <text evidence="1">Belongs to the CNOT2/3/5 family.</text>
</comment>
<dbReference type="Proteomes" id="UP001651158">
    <property type="component" value="Unassembled WGS sequence"/>
</dbReference>
<sequence length="611" mass="68451">MNTSRGTKCISKWVSPLHGAKLWDIKTIGMPIVPLPAGYFITSAESMKQSRGQGFTDRSSISAEGGSNTETPQQDDCGVTSIKTDVTSRVQNNPRLPTTEEFPPLPQAGGAGRRRRGRRSNTSSLPQTTAASSSASTSSQLTSTTIHQEQRKELMILPDPRGNLSLVYFFVAYRLKVPLHVICHFTTTLDEVLTYTSKPVTPVVAQEVSEGFFVVYRQMHREFSGPLGDQFRYNRGWRYHKKLMRWFKPVPETQAEQGEDAEFGYYYRWDPLENKADIKLIKICYADLDNTPATYQLSSPTLNARSCLKDTSGFSLLGKLKDSSGRSQVPRPVSFTQIRALIDGGGNRVNAKNVGCSTKNDGVNFLPRGTSPYLGITPQQSSSKPPLLTQKWTMNNLLNSEGAHCLLTFSSADNANSSLLGPTKSAAKLDSSLGVLAPGIDLSRQHLDNLPPPGQLHNSFTSPLADQYTLPPHEAEYDMPEEYRIHHRVVGRLPSDPPLDKLTDEILFWVFYNLCREEAQLIAAKELYTRGWRYHKKKMWWLTHVPGSEVIREGGREQSTYYCWDPLNWRKVTQRLTICYADLDDTPTTYQLSSSTLNARVIFASSGQHQQ</sequence>
<gene>
    <name evidence="6" type="ORF">TcWFU_006473</name>
</gene>
<feature type="compositionally biased region" description="Polar residues" evidence="4">
    <location>
        <begin position="81"/>
        <end position="96"/>
    </location>
</feature>
<evidence type="ECO:0000259" key="5">
    <source>
        <dbReference type="Pfam" id="PF04153"/>
    </source>
</evidence>
<keyword evidence="3" id="KW-0804">Transcription</keyword>
<evidence type="ECO:0000313" key="7">
    <source>
        <dbReference type="Proteomes" id="UP001651158"/>
    </source>
</evidence>
<comment type="caution">
    <text evidence="6">The sequence shown here is derived from an EMBL/GenBank/DDBJ whole genome shotgun (WGS) entry which is preliminary data.</text>
</comment>
<evidence type="ECO:0000256" key="4">
    <source>
        <dbReference type="SAM" id="MobiDB-lite"/>
    </source>
</evidence>
<proteinExistence type="inferred from homology"/>
<evidence type="ECO:0000256" key="2">
    <source>
        <dbReference type="ARBA" id="ARBA00023015"/>
    </source>
</evidence>
<evidence type="ECO:0000256" key="3">
    <source>
        <dbReference type="ARBA" id="ARBA00023163"/>
    </source>
</evidence>
<keyword evidence="2" id="KW-0805">Transcription regulation</keyword>
<protein>
    <recommendedName>
        <fullName evidence="5">NOT2/NOT3/NOT5 C-terminal domain-containing protein</fullName>
    </recommendedName>
</protein>
<keyword evidence="7" id="KW-1185">Reference proteome</keyword>
<dbReference type="PANTHER" id="PTHR23326">
    <property type="entry name" value="CCR4 NOT-RELATED"/>
    <property type="match status" value="1"/>
</dbReference>
<reference evidence="6 7" key="1">
    <citation type="journal article" date="2022" name="Front. Cell. Infect. Microbiol.">
        <title>The Genomes of Two Strains of Taenia crassiceps the Animal Model for the Study of Human Cysticercosis.</title>
        <authorList>
            <person name="Bobes R.J."/>
            <person name="Estrada K."/>
            <person name="Rios-Valencia D.G."/>
            <person name="Calderon-Gallegos A."/>
            <person name="de la Torre P."/>
            <person name="Carrero J.C."/>
            <person name="Sanchez-Flores A."/>
            <person name="Laclette J.P."/>
        </authorList>
    </citation>
    <scope>NUCLEOTIDE SEQUENCE [LARGE SCALE GENOMIC DNA]</scope>
    <source>
        <strain evidence="6">WFUcys</strain>
    </source>
</reference>
<accession>A0ABR4QC69</accession>
<dbReference type="InterPro" id="IPR007282">
    <property type="entry name" value="NOT2/3/5_C"/>
</dbReference>